<evidence type="ECO:0000256" key="3">
    <source>
        <dbReference type="ARBA" id="ARBA00022427"/>
    </source>
</evidence>
<dbReference type="InterPro" id="IPR004031">
    <property type="entry name" value="PMP22/EMP/MP20/Claudin"/>
</dbReference>
<evidence type="ECO:0000256" key="9">
    <source>
        <dbReference type="ARBA" id="ARBA00023136"/>
    </source>
</evidence>
<organism evidence="14 15">
    <name type="scientific">Callorhinchus milii</name>
    <name type="common">Ghost shark</name>
    <dbReference type="NCBI Taxonomy" id="7868"/>
    <lineage>
        <taxon>Eukaryota</taxon>
        <taxon>Metazoa</taxon>
        <taxon>Chordata</taxon>
        <taxon>Craniata</taxon>
        <taxon>Vertebrata</taxon>
        <taxon>Chondrichthyes</taxon>
        <taxon>Holocephali</taxon>
        <taxon>Chimaeriformes</taxon>
        <taxon>Callorhinchidae</taxon>
        <taxon>Callorhinchus</taxon>
    </lineage>
</organism>
<evidence type="ECO:0000256" key="1">
    <source>
        <dbReference type="ARBA" id="ARBA00002246"/>
    </source>
</evidence>
<dbReference type="PANTHER" id="PTHR12002">
    <property type="entry name" value="CLAUDIN"/>
    <property type="match status" value="1"/>
</dbReference>
<comment type="caution">
    <text evidence="11">Lacks conserved residue(s) required for the propagation of feature annotation.</text>
</comment>
<dbReference type="GO" id="GO:0005886">
    <property type="term" value="C:plasma membrane"/>
    <property type="evidence" value="ECO:0007669"/>
    <property type="project" value="UniProtKB-SubCell"/>
</dbReference>
<keyword evidence="9 11" id="KW-0472">Membrane</keyword>
<evidence type="ECO:0000256" key="11">
    <source>
        <dbReference type="RuleBase" id="RU060637"/>
    </source>
</evidence>
<gene>
    <name evidence="14" type="primary">cldn11a</name>
</gene>
<comment type="subunit">
    <text evidence="10">Interacts with tetraspanin-3/TSPAN3. Interacts with OCLN.</text>
</comment>
<keyword evidence="4 11" id="KW-1003">Cell membrane</keyword>
<dbReference type="RefSeq" id="XP_007907860.1">
    <property type="nucleotide sequence ID" value="XM_007909669.2"/>
</dbReference>
<dbReference type="PRINTS" id="PR01077">
    <property type="entry name" value="CLAUDIN"/>
</dbReference>
<keyword evidence="8 11" id="KW-1133">Transmembrane helix</keyword>
<dbReference type="Gene3D" id="1.20.140.150">
    <property type="match status" value="1"/>
</dbReference>
<proteinExistence type="inferred from homology"/>
<keyword evidence="5" id="KW-0597">Phosphoprotein</keyword>
<evidence type="ECO:0000256" key="10">
    <source>
        <dbReference type="ARBA" id="ARBA00046524"/>
    </source>
</evidence>
<sequence length="211" mass="22791">MTATCLQFLSFVVSALGWVGILIATSTNSWVQTCSHGAASCRRFDELGSYGLWTECFTSFGIYHCKNLADILEIPAYVQISRALMITASILGLPAIFLVLTALPCMHLGSETESVKHKRSLLGAILLLCVALCTAVATIWFPVGVHHEKHLYNFGYSLFAGWIGTALCFFGGAVISCCTGSAADRTENRYYYSSQGSSSTTSPTHAKSVHI</sequence>
<dbReference type="GeneTree" id="ENSGT00890000139496"/>
<feature type="transmembrane region" description="Helical" evidence="11">
    <location>
        <begin position="121"/>
        <end position="141"/>
    </location>
</feature>
<reference evidence="14" key="5">
    <citation type="submission" date="2025-09" db="UniProtKB">
        <authorList>
            <consortium name="Ensembl"/>
        </authorList>
    </citation>
    <scope>IDENTIFICATION</scope>
</reference>
<dbReference type="PRINTS" id="PR01384">
    <property type="entry name" value="CLAUDIN11"/>
</dbReference>
<dbReference type="AlphaFoldDB" id="A0A4W3I561"/>
<keyword evidence="15" id="KW-1185">Reference proteome</keyword>
<reference evidence="15" key="1">
    <citation type="journal article" date="2006" name="Science">
        <title>Ancient noncoding elements conserved in the human genome.</title>
        <authorList>
            <person name="Venkatesh B."/>
            <person name="Kirkness E.F."/>
            <person name="Loh Y.H."/>
            <person name="Halpern A.L."/>
            <person name="Lee A.P."/>
            <person name="Johnson J."/>
            <person name="Dandona N."/>
            <person name="Viswanathan L.D."/>
            <person name="Tay A."/>
            <person name="Venter J.C."/>
            <person name="Strausberg R.L."/>
            <person name="Brenner S."/>
        </authorList>
    </citation>
    <scope>NUCLEOTIDE SEQUENCE [LARGE SCALE GENOMIC DNA]</scope>
</reference>
<comment type="function">
    <text evidence="11">Claudins function as major constituents of the tight junction complexes that regulate the permeability of epithelia.</text>
</comment>
<dbReference type="OrthoDB" id="9411914at2759"/>
<dbReference type="GO" id="GO:0005923">
    <property type="term" value="C:bicellular tight junction"/>
    <property type="evidence" value="ECO:0007669"/>
    <property type="project" value="UniProtKB-SubCell"/>
</dbReference>
<evidence type="ECO:0000256" key="4">
    <source>
        <dbReference type="ARBA" id="ARBA00022475"/>
    </source>
</evidence>
<evidence type="ECO:0000313" key="14">
    <source>
        <dbReference type="Ensembl" id="ENSCMIP00000016189.1"/>
    </source>
</evidence>
<dbReference type="Proteomes" id="UP000314986">
    <property type="component" value="Unassembled WGS sequence"/>
</dbReference>
<evidence type="ECO:0000256" key="2">
    <source>
        <dbReference type="ARBA" id="ARBA00008295"/>
    </source>
</evidence>
<dbReference type="FunCoup" id="A0A4W3I561">
    <property type="interactions" value="67"/>
</dbReference>
<evidence type="ECO:0000256" key="7">
    <source>
        <dbReference type="ARBA" id="ARBA00022949"/>
    </source>
</evidence>
<feature type="transmembrane region" description="Helical" evidence="11">
    <location>
        <begin position="161"/>
        <end position="183"/>
    </location>
</feature>
<feature type="transmembrane region" description="Helical" evidence="11">
    <location>
        <begin position="83"/>
        <end position="109"/>
    </location>
</feature>
<dbReference type="InterPro" id="IPR017974">
    <property type="entry name" value="Claudin_CS"/>
</dbReference>
<evidence type="ECO:0000256" key="12">
    <source>
        <dbReference type="SAM" id="MobiDB-lite"/>
    </source>
</evidence>
<feature type="signal peptide" evidence="13">
    <location>
        <begin position="1"/>
        <end position="17"/>
    </location>
</feature>
<dbReference type="Pfam" id="PF00822">
    <property type="entry name" value="PMP22_Claudin"/>
    <property type="match status" value="1"/>
</dbReference>
<protein>
    <recommendedName>
        <fullName evidence="11">Claudin</fullName>
    </recommendedName>
</protein>
<feature type="region of interest" description="Disordered" evidence="12">
    <location>
        <begin position="192"/>
        <end position="211"/>
    </location>
</feature>
<evidence type="ECO:0000256" key="13">
    <source>
        <dbReference type="SAM" id="SignalP"/>
    </source>
</evidence>
<keyword evidence="6 11" id="KW-0812">Transmembrane</keyword>
<dbReference type="InterPro" id="IPR006187">
    <property type="entry name" value="Claudin"/>
</dbReference>
<keyword evidence="7 11" id="KW-0965">Cell junction</keyword>
<dbReference type="CTD" id="436897"/>
<dbReference type="PROSITE" id="PS01346">
    <property type="entry name" value="CLAUDIN"/>
    <property type="match status" value="1"/>
</dbReference>
<reference evidence="15" key="2">
    <citation type="journal article" date="2007" name="PLoS Biol.">
        <title>Survey sequencing and comparative analysis of the elephant shark (Callorhinchus milii) genome.</title>
        <authorList>
            <person name="Venkatesh B."/>
            <person name="Kirkness E.F."/>
            <person name="Loh Y.H."/>
            <person name="Halpern A.L."/>
            <person name="Lee A.P."/>
            <person name="Johnson J."/>
            <person name="Dandona N."/>
            <person name="Viswanathan L.D."/>
            <person name="Tay A."/>
            <person name="Venter J.C."/>
            <person name="Strausberg R.L."/>
            <person name="Brenner S."/>
        </authorList>
    </citation>
    <scope>NUCLEOTIDE SEQUENCE [LARGE SCALE GENOMIC DNA]</scope>
</reference>
<feature type="chain" id="PRO_5021377251" description="Claudin" evidence="13">
    <location>
        <begin position="18"/>
        <end position="211"/>
    </location>
</feature>
<feature type="compositionally biased region" description="Low complexity" evidence="12">
    <location>
        <begin position="192"/>
        <end position="204"/>
    </location>
</feature>
<dbReference type="Ensembl" id="ENSCMIT00000016518.1">
    <property type="protein sequence ID" value="ENSCMIP00000016189.1"/>
    <property type="gene ID" value="ENSCMIG00000007835.1"/>
</dbReference>
<keyword evidence="3 11" id="KW-0796">Tight junction</keyword>
<dbReference type="KEGG" id="cmk:103189322"/>
<name>A0A4W3I561_CALMI</name>
<reference evidence="15" key="3">
    <citation type="journal article" date="2014" name="Nature">
        <title>Elephant shark genome provides unique insights into gnathostome evolution.</title>
        <authorList>
            <consortium name="International Elephant Shark Genome Sequencing Consortium"/>
            <person name="Venkatesh B."/>
            <person name="Lee A.P."/>
            <person name="Ravi V."/>
            <person name="Maurya A.K."/>
            <person name="Lian M.M."/>
            <person name="Swann J.B."/>
            <person name="Ohta Y."/>
            <person name="Flajnik M.F."/>
            <person name="Sutoh Y."/>
            <person name="Kasahara M."/>
            <person name="Hoon S."/>
            <person name="Gangu V."/>
            <person name="Roy S.W."/>
            <person name="Irimia M."/>
            <person name="Korzh V."/>
            <person name="Kondrychyn I."/>
            <person name="Lim Z.W."/>
            <person name="Tay B.H."/>
            <person name="Tohari S."/>
            <person name="Kong K.W."/>
            <person name="Ho S."/>
            <person name="Lorente-Galdos B."/>
            <person name="Quilez J."/>
            <person name="Marques-Bonet T."/>
            <person name="Raney B.J."/>
            <person name="Ingham P.W."/>
            <person name="Tay A."/>
            <person name="Hillier L.W."/>
            <person name="Minx P."/>
            <person name="Boehm T."/>
            <person name="Wilson R.K."/>
            <person name="Brenner S."/>
            <person name="Warren W.C."/>
        </authorList>
    </citation>
    <scope>NUCLEOTIDE SEQUENCE [LARGE SCALE GENOMIC DNA]</scope>
</reference>
<comment type="function">
    <text evidence="1">Plays a major role in tight junction-specific obliteration of the intercellular space, through calcium-independent cell-adhesion activity.</text>
</comment>
<dbReference type="OMA" id="CIRMGNE"/>
<comment type="subcellular location">
    <subcellularLocation>
        <location evidence="11">Cell junction</location>
        <location evidence="11">Tight junction</location>
    </subcellularLocation>
    <subcellularLocation>
        <location evidence="11">Cell membrane</location>
        <topology evidence="11">Multi-pass membrane protein</topology>
    </subcellularLocation>
</comment>
<dbReference type="InterPro" id="IPR003555">
    <property type="entry name" value="Claudin11"/>
</dbReference>
<evidence type="ECO:0000256" key="5">
    <source>
        <dbReference type="ARBA" id="ARBA00022553"/>
    </source>
</evidence>
<evidence type="ECO:0000256" key="8">
    <source>
        <dbReference type="ARBA" id="ARBA00022989"/>
    </source>
</evidence>
<dbReference type="GO" id="GO:0005198">
    <property type="term" value="F:structural molecule activity"/>
    <property type="evidence" value="ECO:0007669"/>
    <property type="project" value="InterPro"/>
</dbReference>
<comment type="similarity">
    <text evidence="2 11">Belongs to the claudin family.</text>
</comment>
<dbReference type="STRING" id="7868.ENSCMIP00000016189"/>
<evidence type="ECO:0000313" key="15">
    <source>
        <dbReference type="Proteomes" id="UP000314986"/>
    </source>
</evidence>
<accession>A0A4W3I561</accession>
<dbReference type="InParanoid" id="A0A4W3I561"/>
<keyword evidence="13" id="KW-0732">Signal</keyword>
<dbReference type="GeneID" id="103189322"/>
<evidence type="ECO:0000256" key="6">
    <source>
        <dbReference type="ARBA" id="ARBA00022692"/>
    </source>
</evidence>
<reference evidence="14" key="4">
    <citation type="submission" date="2025-08" db="UniProtKB">
        <authorList>
            <consortium name="Ensembl"/>
        </authorList>
    </citation>
    <scope>IDENTIFICATION</scope>
</reference>